<dbReference type="InterPro" id="IPR029055">
    <property type="entry name" value="Ntn_hydrolases_N"/>
</dbReference>
<dbReference type="KEGG" id="abas:ACPOL_2735"/>
<accession>A0A2Z5FYX3</accession>
<protein>
    <submittedName>
        <fullName evidence="1">L-asparaginase</fullName>
    </submittedName>
</protein>
<dbReference type="InterPro" id="IPR006311">
    <property type="entry name" value="TAT_signal"/>
</dbReference>
<proteinExistence type="predicted"/>
<dbReference type="GO" id="GO:0005737">
    <property type="term" value="C:cytoplasm"/>
    <property type="evidence" value="ECO:0007669"/>
    <property type="project" value="TreeGrafter"/>
</dbReference>
<evidence type="ECO:0000313" key="1">
    <source>
        <dbReference type="EMBL" id="AXC12048.1"/>
    </source>
</evidence>
<organism evidence="1 2">
    <name type="scientific">Acidisarcina polymorpha</name>
    <dbReference type="NCBI Taxonomy" id="2211140"/>
    <lineage>
        <taxon>Bacteria</taxon>
        <taxon>Pseudomonadati</taxon>
        <taxon>Acidobacteriota</taxon>
        <taxon>Terriglobia</taxon>
        <taxon>Terriglobales</taxon>
        <taxon>Acidobacteriaceae</taxon>
        <taxon>Acidisarcina</taxon>
    </lineage>
</organism>
<dbReference type="AlphaFoldDB" id="A0A2Z5FYX3"/>
<dbReference type="RefSeq" id="WP_114207370.1">
    <property type="nucleotide sequence ID" value="NZ_CP030840.1"/>
</dbReference>
<reference evidence="1 2" key="1">
    <citation type="journal article" date="2018" name="Front. Microbiol.">
        <title>Hydrolytic Capabilities as a Key to Environmental Success: Chitinolytic and Cellulolytic Acidobacteria From Acidic Sub-arctic Soils and Boreal Peatlands.</title>
        <authorList>
            <person name="Belova S.E."/>
            <person name="Ravin N.V."/>
            <person name="Pankratov T.A."/>
            <person name="Rakitin A.L."/>
            <person name="Ivanova A.A."/>
            <person name="Beletsky A.V."/>
            <person name="Mardanov A.V."/>
            <person name="Sinninghe Damste J.S."/>
            <person name="Dedysh S.N."/>
        </authorList>
    </citation>
    <scope>NUCLEOTIDE SEQUENCE [LARGE SCALE GENOMIC DNA]</scope>
    <source>
        <strain evidence="1 2">SBC82</strain>
    </source>
</reference>
<dbReference type="PANTHER" id="PTHR10188">
    <property type="entry name" value="L-ASPARAGINASE"/>
    <property type="match status" value="1"/>
</dbReference>
<keyword evidence="2" id="KW-1185">Reference proteome</keyword>
<dbReference type="EMBL" id="CP030840">
    <property type="protein sequence ID" value="AXC12048.1"/>
    <property type="molecule type" value="Genomic_DNA"/>
</dbReference>
<dbReference type="PANTHER" id="PTHR10188:SF6">
    <property type="entry name" value="N(4)-(BETA-N-ACETYLGLUCOSAMINYL)-L-ASPARAGINASE"/>
    <property type="match status" value="1"/>
</dbReference>
<dbReference type="Gene3D" id="3.60.20.30">
    <property type="entry name" value="(Glycosyl)asparaginase"/>
    <property type="match status" value="1"/>
</dbReference>
<dbReference type="GO" id="GO:0016811">
    <property type="term" value="F:hydrolase activity, acting on carbon-nitrogen (but not peptide) bonds, in linear amides"/>
    <property type="evidence" value="ECO:0007669"/>
    <property type="project" value="UniProtKB-ARBA"/>
</dbReference>
<dbReference type="SUPFAM" id="SSF56235">
    <property type="entry name" value="N-terminal nucleophile aminohydrolases (Ntn hydrolases)"/>
    <property type="match status" value="1"/>
</dbReference>
<dbReference type="PROSITE" id="PS51318">
    <property type="entry name" value="TAT"/>
    <property type="match status" value="1"/>
</dbReference>
<dbReference type="OrthoDB" id="9780217at2"/>
<dbReference type="InterPro" id="IPR000246">
    <property type="entry name" value="Peptidase_T2"/>
</dbReference>
<dbReference type="SMR" id="A0A2Z5FYX3"/>
<dbReference type="Pfam" id="PF01112">
    <property type="entry name" value="Asparaginase_2"/>
    <property type="match status" value="2"/>
</dbReference>
<name>A0A2Z5FYX3_9BACT</name>
<dbReference type="Proteomes" id="UP000253606">
    <property type="component" value="Chromosome"/>
</dbReference>
<evidence type="ECO:0000313" key="2">
    <source>
        <dbReference type="Proteomes" id="UP000253606"/>
    </source>
</evidence>
<sequence length="429" mass="46543">MSFSRREFLTSAVLSSAALSLEAQGIPETATPMQDHAGHAHPKPERPKVARVPAVLSRITGTAGLDAAYSCLKAGRDTLQAALQITQAQEDYQDDATAGLGGLPNASGEVQLDACCFHGPTRRTAAVGAVQGIKNASLLAHTLMERTAYPMLVGEDAQRFALTRSFVQQELLTRRTRAVWELWKQLQFVLRPLGAGIYDPAWPEPDRETHFLPASQDELNLLVRKFEPLAVKAGIGPQWTWRAVYDALFPAANPLYVSTVNEKQEISCAATTSGLPWRMPGATSDIANPGTGCYLDPEVGSAGASGNAAANIKIGGARLIVENMRQGMTPEEAGMDALRKLVQWYRNDIAALRFVEVLYYVQRKDGAYSCVSLWHGDRTGHAQQFAIHDGVRRTEECLFLLEGNPPNGLSTSLHTSIRFARAAFESGAA</sequence>
<gene>
    <name evidence="1" type="ORF">ACPOL_2735</name>
</gene>